<dbReference type="InterPro" id="IPR043929">
    <property type="entry name" value="DUF5755"/>
</dbReference>
<reference evidence="2" key="1">
    <citation type="journal article" date="2020" name="Nature">
        <title>Giant virus diversity and host interactions through global metagenomics.</title>
        <authorList>
            <person name="Schulz F."/>
            <person name="Roux S."/>
            <person name="Paez-Espino D."/>
            <person name="Jungbluth S."/>
            <person name="Walsh D.A."/>
            <person name="Denef V.J."/>
            <person name="McMahon K.D."/>
            <person name="Konstantinidis K.T."/>
            <person name="Eloe-Fadrosh E.A."/>
            <person name="Kyrpides N.C."/>
            <person name="Woyke T."/>
        </authorList>
    </citation>
    <scope>NUCLEOTIDE SEQUENCE</scope>
    <source>
        <strain evidence="2">GVMAG-M-3300027759-16</strain>
    </source>
</reference>
<evidence type="ECO:0000256" key="1">
    <source>
        <dbReference type="SAM" id="MobiDB-lite"/>
    </source>
</evidence>
<accession>A0A6C0L7Q4</accession>
<protein>
    <submittedName>
        <fullName evidence="2">Uncharacterized protein</fullName>
    </submittedName>
</protein>
<organism evidence="2">
    <name type="scientific">viral metagenome</name>
    <dbReference type="NCBI Taxonomy" id="1070528"/>
    <lineage>
        <taxon>unclassified sequences</taxon>
        <taxon>metagenomes</taxon>
        <taxon>organismal metagenomes</taxon>
    </lineage>
</organism>
<feature type="compositionally biased region" description="Basic and acidic residues" evidence="1">
    <location>
        <begin position="10"/>
        <end position="27"/>
    </location>
</feature>
<sequence length="138" mass="15591">MQMQMQQQRGGDDRYTIAPRPQREWQTRYEVPTRGALDPVATRGPPESYQQMGIVDGGDGKLLPLYGRRVAPRSDFFNYYTRTDTYNPVAVPVQFKRRNCQDNVGCAEVSNGDEIDLGPLGQKAKVTLYGFDGPRYAP</sequence>
<name>A0A6C0L7Q4_9ZZZZ</name>
<evidence type="ECO:0000313" key="2">
    <source>
        <dbReference type="EMBL" id="QHU26417.1"/>
    </source>
</evidence>
<proteinExistence type="predicted"/>
<dbReference type="Pfam" id="PF19059">
    <property type="entry name" value="DUF5755"/>
    <property type="match status" value="1"/>
</dbReference>
<feature type="region of interest" description="Disordered" evidence="1">
    <location>
        <begin position="1"/>
        <end position="54"/>
    </location>
</feature>
<dbReference type="EMBL" id="MN740440">
    <property type="protein sequence ID" value="QHU26417.1"/>
    <property type="molecule type" value="Genomic_DNA"/>
</dbReference>
<dbReference type="AlphaFoldDB" id="A0A6C0L7Q4"/>